<name>A0A084VNN5_ANOSI</name>
<reference evidence="1 3" key="1">
    <citation type="journal article" date="2014" name="BMC Genomics">
        <title>Genome sequence of Anopheles sinensis provides insight into genetics basis of mosquito competence for malaria parasites.</title>
        <authorList>
            <person name="Zhou D."/>
            <person name="Zhang D."/>
            <person name="Ding G."/>
            <person name="Shi L."/>
            <person name="Hou Q."/>
            <person name="Ye Y."/>
            <person name="Xu Y."/>
            <person name="Zhou H."/>
            <person name="Xiong C."/>
            <person name="Li S."/>
            <person name="Yu J."/>
            <person name="Hong S."/>
            <person name="Yu X."/>
            <person name="Zou P."/>
            <person name="Chen C."/>
            <person name="Chang X."/>
            <person name="Wang W."/>
            <person name="Lv Y."/>
            <person name="Sun Y."/>
            <person name="Ma L."/>
            <person name="Shen B."/>
            <person name="Zhu C."/>
        </authorList>
    </citation>
    <scope>NUCLEOTIDE SEQUENCE [LARGE SCALE GENOMIC DNA]</scope>
</reference>
<dbReference type="EMBL" id="ATLV01014781">
    <property type="status" value="NOT_ANNOTATED_CDS"/>
    <property type="molecule type" value="Genomic_DNA"/>
</dbReference>
<evidence type="ECO:0000313" key="3">
    <source>
        <dbReference type="Proteomes" id="UP000030765"/>
    </source>
</evidence>
<dbReference type="EnsemblMetazoa" id="ASIC007015-RA">
    <property type="protein sequence ID" value="ASIC007015-PA"/>
    <property type="gene ID" value="ASIC007015"/>
</dbReference>
<evidence type="ECO:0000313" key="2">
    <source>
        <dbReference type="EnsemblMetazoa" id="ASIC007015-PA"/>
    </source>
</evidence>
<proteinExistence type="predicted"/>
<dbReference type="VEuPathDB" id="VectorBase:ASIC007015"/>
<dbReference type="Proteomes" id="UP000030765">
    <property type="component" value="Unassembled WGS sequence"/>
</dbReference>
<protein>
    <submittedName>
        <fullName evidence="1 2">Uncharacterized protein</fullName>
    </submittedName>
</protein>
<sequence length="89" mass="9779">MPPWRCLVHASARRKSRSVVARYLRTSFFDTAPEVWGPGVPLLPGYASGADEAFVKRDFLSPASRRTLISAYHKRAARYASQPLAGSGS</sequence>
<gene>
    <name evidence="1" type="ORF">ZHAS_00007015</name>
</gene>
<organism evidence="1">
    <name type="scientific">Anopheles sinensis</name>
    <name type="common">Mosquito</name>
    <dbReference type="NCBI Taxonomy" id="74873"/>
    <lineage>
        <taxon>Eukaryota</taxon>
        <taxon>Metazoa</taxon>
        <taxon>Ecdysozoa</taxon>
        <taxon>Arthropoda</taxon>
        <taxon>Hexapoda</taxon>
        <taxon>Insecta</taxon>
        <taxon>Pterygota</taxon>
        <taxon>Neoptera</taxon>
        <taxon>Endopterygota</taxon>
        <taxon>Diptera</taxon>
        <taxon>Nematocera</taxon>
        <taxon>Culicoidea</taxon>
        <taxon>Culicidae</taxon>
        <taxon>Anophelinae</taxon>
        <taxon>Anopheles</taxon>
    </lineage>
</organism>
<keyword evidence="3" id="KW-1185">Reference proteome</keyword>
<evidence type="ECO:0000313" key="1">
    <source>
        <dbReference type="EMBL" id="KFB39579.1"/>
    </source>
</evidence>
<accession>A0A084VNN5</accession>
<dbReference type="AlphaFoldDB" id="A0A084VNN5"/>
<dbReference type="EMBL" id="KE524988">
    <property type="protein sequence ID" value="KFB39579.1"/>
    <property type="molecule type" value="Genomic_DNA"/>
</dbReference>
<reference evidence="2" key="2">
    <citation type="submission" date="2020-05" db="UniProtKB">
        <authorList>
            <consortium name="EnsemblMetazoa"/>
        </authorList>
    </citation>
    <scope>IDENTIFICATION</scope>
</reference>